<evidence type="ECO:0000313" key="4">
    <source>
        <dbReference type="Proteomes" id="UP001374579"/>
    </source>
</evidence>
<dbReference type="InterPro" id="IPR002035">
    <property type="entry name" value="VWF_A"/>
</dbReference>
<evidence type="ECO:0000313" key="3">
    <source>
        <dbReference type="EMBL" id="KAK7094525.1"/>
    </source>
</evidence>
<sequence length="624" mass="69467">MESEVLNQAQEGSKEVSFQVQVPEAAFMSNFSMVVDGQVHMAQVLEKEAAQQRYDQAKAKNQTAGQVKQSPLKPQRGMELFTINVNLAPRGTAFFTIVYNELLERRAGTYRQRLMIQPGSVVANMSVRVYFAERQGFKYFAYKLPGSDAELISSSAADQTQMMAKPDSRELVFHPTVEMQRSFDADRGIHGEFIVLYSVNNEPAGGSIIVQNDYFAHFFAPPGLAPLPKNILFIIDISGSMSGEKIEQAKEAMLKILDDLKKQESDTFNILLFDDGLEAWADSPMSTLGREIDKAKGFVRVKLESRGGTNIHFALLEGLRILLKDREEKSCKFADIIVFLTDGDPTTGVADTAQIIREVTTENRGRSSIFSLGFGFNMNYAFLSKLSDLNRGFARRIYAEKDANDQLRNFYEEISTPVLCDVAARYSRHVVDTPLLTFTTFPLFFEGREIIVAGKTKMAGGTGLDSLDAELHATGAEGAMDFVVPVGKVEVLSHPEVEDDLTEKLWAYMKIKSLLKSMETLSSEAEKNTTREQALNMSLTYSFVTPLTSFSIVVEKYEPVDSLKDYSNLVGRGSSQRKSGRDDIVYHNPREDTASFSSASVTSLPWVLMTMTILVALSCHCHGH</sequence>
<name>A0AAN9AY34_9CAEN</name>
<dbReference type="SMART" id="SM00609">
    <property type="entry name" value="VIT"/>
    <property type="match status" value="1"/>
</dbReference>
<protein>
    <submittedName>
        <fullName evidence="3">Uncharacterized protein</fullName>
    </submittedName>
</protein>
<dbReference type="AlphaFoldDB" id="A0AAN9AY34"/>
<comment type="caution">
    <text evidence="3">The sequence shown here is derived from an EMBL/GenBank/DDBJ whole genome shotgun (WGS) entry which is preliminary data.</text>
</comment>
<evidence type="ECO:0000259" key="1">
    <source>
        <dbReference type="PROSITE" id="PS50234"/>
    </source>
</evidence>
<dbReference type="Pfam" id="PF00092">
    <property type="entry name" value="VWA"/>
    <property type="match status" value="1"/>
</dbReference>
<dbReference type="InterPro" id="IPR050934">
    <property type="entry name" value="ITIH"/>
</dbReference>
<dbReference type="InterPro" id="IPR036465">
    <property type="entry name" value="vWFA_dom_sf"/>
</dbReference>
<dbReference type="InterPro" id="IPR013694">
    <property type="entry name" value="VIT"/>
</dbReference>
<feature type="domain" description="VIT" evidence="2">
    <location>
        <begin position="1"/>
        <end position="101"/>
    </location>
</feature>
<dbReference type="PROSITE" id="PS51468">
    <property type="entry name" value="VIT"/>
    <property type="match status" value="1"/>
</dbReference>
<evidence type="ECO:0000259" key="2">
    <source>
        <dbReference type="PROSITE" id="PS51468"/>
    </source>
</evidence>
<dbReference type="SMART" id="SM00327">
    <property type="entry name" value="VWA"/>
    <property type="match status" value="1"/>
</dbReference>
<proteinExistence type="predicted"/>
<dbReference type="Pfam" id="PF08487">
    <property type="entry name" value="VIT"/>
    <property type="match status" value="1"/>
</dbReference>
<dbReference type="PANTHER" id="PTHR10338">
    <property type="entry name" value="INTER-ALPHA-TRYPSIN INHIBITOR HEAVY CHAIN FAMILY MEMBER"/>
    <property type="match status" value="1"/>
</dbReference>
<accession>A0AAN9AY34</accession>
<dbReference type="Gene3D" id="3.40.50.410">
    <property type="entry name" value="von Willebrand factor, type A domain"/>
    <property type="match status" value="1"/>
</dbReference>
<dbReference type="PROSITE" id="PS50234">
    <property type="entry name" value="VWFA"/>
    <property type="match status" value="1"/>
</dbReference>
<dbReference type="SUPFAM" id="SSF53300">
    <property type="entry name" value="vWA-like"/>
    <property type="match status" value="1"/>
</dbReference>
<gene>
    <name evidence="3" type="ORF">V1264_006076</name>
</gene>
<keyword evidence="4" id="KW-1185">Reference proteome</keyword>
<feature type="domain" description="VWFA" evidence="1">
    <location>
        <begin position="230"/>
        <end position="414"/>
    </location>
</feature>
<organism evidence="3 4">
    <name type="scientific">Littorina saxatilis</name>
    <dbReference type="NCBI Taxonomy" id="31220"/>
    <lineage>
        <taxon>Eukaryota</taxon>
        <taxon>Metazoa</taxon>
        <taxon>Spiralia</taxon>
        <taxon>Lophotrochozoa</taxon>
        <taxon>Mollusca</taxon>
        <taxon>Gastropoda</taxon>
        <taxon>Caenogastropoda</taxon>
        <taxon>Littorinimorpha</taxon>
        <taxon>Littorinoidea</taxon>
        <taxon>Littorinidae</taxon>
        <taxon>Littorina</taxon>
    </lineage>
</organism>
<dbReference type="EMBL" id="JBAMIC010000018">
    <property type="protein sequence ID" value="KAK7094525.1"/>
    <property type="molecule type" value="Genomic_DNA"/>
</dbReference>
<dbReference type="Proteomes" id="UP001374579">
    <property type="component" value="Unassembled WGS sequence"/>
</dbReference>
<dbReference type="PANTHER" id="PTHR10338:SF108">
    <property type="entry name" value="INTER-ALPHA-TRYPSIN INHIBITOR HEAVY CHAIN H4-LIKE PROTEIN"/>
    <property type="match status" value="1"/>
</dbReference>
<reference evidence="3 4" key="1">
    <citation type="submission" date="2024-02" db="EMBL/GenBank/DDBJ databases">
        <title>Chromosome-scale genome assembly of the rough periwinkle Littorina saxatilis.</title>
        <authorList>
            <person name="De Jode A."/>
            <person name="Faria R."/>
            <person name="Formenti G."/>
            <person name="Sims Y."/>
            <person name="Smith T.P."/>
            <person name="Tracey A."/>
            <person name="Wood J.M.D."/>
            <person name="Zagrodzka Z.B."/>
            <person name="Johannesson K."/>
            <person name="Butlin R.K."/>
            <person name="Leder E.H."/>
        </authorList>
    </citation>
    <scope>NUCLEOTIDE SEQUENCE [LARGE SCALE GENOMIC DNA]</scope>
    <source>
        <strain evidence="3">Snail1</strain>
        <tissue evidence="3">Muscle</tissue>
    </source>
</reference>